<organism evidence="2 3">
    <name type="scientific">Lactobacillus helveticus</name>
    <name type="common">Lactobacillus suntoryeus</name>
    <dbReference type="NCBI Taxonomy" id="1587"/>
    <lineage>
        <taxon>Bacteria</taxon>
        <taxon>Bacillati</taxon>
        <taxon>Bacillota</taxon>
        <taxon>Bacilli</taxon>
        <taxon>Lactobacillales</taxon>
        <taxon>Lactobacillaceae</taxon>
        <taxon>Lactobacillus</taxon>
    </lineage>
</organism>
<dbReference type="CDD" id="cd01299">
    <property type="entry name" value="Met_dep_hydrolase_A"/>
    <property type="match status" value="1"/>
</dbReference>
<dbReference type="InterPro" id="IPR051781">
    <property type="entry name" value="Metallo-dep_Hydrolase"/>
</dbReference>
<protein>
    <submittedName>
        <fullName evidence="2">N-ethylammeline chlorohydrolase</fullName>
    </submittedName>
</protein>
<feature type="domain" description="Amidohydrolase-related" evidence="1">
    <location>
        <begin position="56"/>
        <end position="388"/>
    </location>
</feature>
<evidence type="ECO:0000313" key="2">
    <source>
        <dbReference type="EMBL" id="AZK90278.1"/>
    </source>
</evidence>
<name>A0A3Q8SN73_LACHE</name>
<dbReference type="InterPro" id="IPR032466">
    <property type="entry name" value="Metal_Hydrolase"/>
</dbReference>
<dbReference type="Pfam" id="PF01979">
    <property type="entry name" value="Amidohydro_1"/>
    <property type="match status" value="1"/>
</dbReference>
<dbReference type="EMBL" id="CP019581">
    <property type="protein sequence ID" value="AZK90278.1"/>
    <property type="molecule type" value="Genomic_DNA"/>
</dbReference>
<dbReference type="SUPFAM" id="SSF51556">
    <property type="entry name" value="Metallo-dependent hydrolases"/>
    <property type="match status" value="1"/>
</dbReference>
<dbReference type="GO" id="GO:0016810">
    <property type="term" value="F:hydrolase activity, acting on carbon-nitrogen (but not peptide) bonds"/>
    <property type="evidence" value="ECO:0007669"/>
    <property type="project" value="InterPro"/>
</dbReference>
<dbReference type="InterPro" id="IPR011059">
    <property type="entry name" value="Metal-dep_hydrolase_composite"/>
</dbReference>
<accession>A0A3Q8SN73</accession>
<dbReference type="PANTHER" id="PTHR43135">
    <property type="entry name" value="ALPHA-D-RIBOSE 1-METHYLPHOSPHONATE 5-TRIPHOSPHATE DIPHOSPHATASE"/>
    <property type="match status" value="1"/>
</dbReference>
<dbReference type="PANTHER" id="PTHR43135:SF3">
    <property type="entry name" value="ALPHA-D-RIBOSE 1-METHYLPHOSPHONATE 5-TRIPHOSPHATE DIPHOSPHATASE"/>
    <property type="match status" value="1"/>
</dbReference>
<dbReference type="AlphaFoldDB" id="A0A3Q8SN73"/>
<dbReference type="Gene3D" id="2.30.40.10">
    <property type="entry name" value="Urease, subunit C, domain 1"/>
    <property type="match status" value="1"/>
</dbReference>
<dbReference type="Proteomes" id="UP000267945">
    <property type="component" value="Chromosome"/>
</dbReference>
<evidence type="ECO:0000259" key="1">
    <source>
        <dbReference type="Pfam" id="PF01979"/>
    </source>
</evidence>
<dbReference type="SUPFAM" id="SSF51338">
    <property type="entry name" value="Composite domain of metallo-dependent hydrolases"/>
    <property type="match status" value="1"/>
</dbReference>
<evidence type="ECO:0000313" key="3">
    <source>
        <dbReference type="Proteomes" id="UP000267945"/>
    </source>
</evidence>
<dbReference type="GeneID" id="99756207"/>
<proteinExistence type="predicted"/>
<reference evidence="2 3" key="1">
    <citation type="submission" date="2017-02" db="EMBL/GenBank/DDBJ databases">
        <title>Complete genome sequence of Lactobacillus helveticus.</title>
        <authorList>
            <person name="Kim J.F."/>
            <person name="Chung Y."/>
            <person name="Kwak M."/>
        </authorList>
    </citation>
    <scope>NUCLEOTIDE SEQUENCE [LARGE SCALE GENOMIC DNA]</scope>
    <source>
        <strain evidence="2 3">LH5</strain>
    </source>
</reference>
<keyword evidence="2" id="KW-0378">Hydrolase</keyword>
<sequence length="401" mass="43640">MTKTAFVNCNLFVGDREQLLNNAWFVVDNETGKLTAKGTGKLNVAVEQQVDLDGQYVMSGLINAHTHVGLVNAAKDHYPETETLVTYKALKDLKNGLKGGVTYIRSCGVPFDVDVKLKNMRNDYPFEGPGMRPAGMPISILGGHADQPLGENHELNVSHLVNSPDDVRKAVREQFKKGAENIKLMATGGIMSQGDQIDDTELSLEEMKMAGAEAHSKHMTVCAHAEGRLGIHYAVIAGVDSVEHGFYVSDDDIELMKQQGTFLSPTLIAGHQIAVYGKGKMTDFSYQKMCQHVDAFYPHVGKAIKAGVKLALGTDAGTFMNPLESTAKELTELVRAGASNYQALHAAGLGSAELLQIDDEYGSLEEGKYADFLVLKDNPLRDVAAVEQADKQVYQHGVRKF</sequence>
<dbReference type="InterPro" id="IPR057744">
    <property type="entry name" value="OTAase-like"/>
</dbReference>
<dbReference type="RefSeq" id="WP_014918496.1">
    <property type="nucleotide sequence ID" value="NZ_CP019581.1"/>
</dbReference>
<dbReference type="InterPro" id="IPR006680">
    <property type="entry name" value="Amidohydro-rel"/>
</dbReference>
<dbReference type="Gene3D" id="3.20.20.140">
    <property type="entry name" value="Metal-dependent hydrolases"/>
    <property type="match status" value="1"/>
</dbReference>
<gene>
    <name evidence="2" type="ORF">LH5_00016</name>
</gene>